<dbReference type="Pfam" id="PF05013">
    <property type="entry name" value="FGase"/>
    <property type="match status" value="1"/>
</dbReference>
<proteinExistence type="predicted"/>
<evidence type="ECO:0000313" key="1">
    <source>
        <dbReference type="EMBL" id="NGQ89403.1"/>
    </source>
</evidence>
<evidence type="ECO:0000313" key="2">
    <source>
        <dbReference type="Proteomes" id="UP000474758"/>
    </source>
</evidence>
<dbReference type="SUPFAM" id="SSF53187">
    <property type="entry name" value="Zn-dependent exopeptidases"/>
    <property type="match status" value="1"/>
</dbReference>
<keyword evidence="1" id="KW-0378">Hydrolase</keyword>
<keyword evidence="2" id="KW-1185">Reference proteome</keyword>
<dbReference type="EMBL" id="JAALFE010000001">
    <property type="protein sequence ID" value="NGQ89403.1"/>
    <property type="molecule type" value="Genomic_DNA"/>
</dbReference>
<dbReference type="AlphaFoldDB" id="A0A6M1U3G1"/>
<accession>A0A6M1U3G1</accession>
<protein>
    <submittedName>
        <fullName evidence="1">N-formylglutamate amidohydrolase</fullName>
    </submittedName>
</protein>
<dbReference type="RefSeq" id="WP_165046507.1">
    <property type="nucleotide sequence ID" value="NZ_JAALFE010000001.1"/>
</dbReference>
<dbReference type="Gene3D" id="3.40.630.40">
    <property type="entry name" value="Zn-dependent exopeptidases"/>
    <property type="match status" value="1"/>
</dbReference>
<dbReference type="Proteomes" id="UP000474758">
    <property type="component" value="Unassembled WGS sequence"/>
</dbReference>
<comment type="caution">
    <text evidence="1">The sequence shown here is derived from an EMBL/GenBank/DDBJ whole genome shotgun (WGS) entry which is preliminary data.</text>
</comment>
<reference evidence="1 2" key="1">
    <citation type="submission" date="2020-02" db="EMBL/GenBank/DDBJ databases">
        <title>Rhodobacter translucens sp. nov., a novel bacterium isolated from activated sludge.</title>
        <authorList>
            <person name="Liu J."/>
        </authorList>
    </citation>
    <scope>NUCLEOTIDE SEQUENCE [LARGE SCALE GENOMIC DNA]</scope>
    <source>
        <strain evidence="1 2">HX-7-19</strain>
    </source>
</reference>
<organism evidence="1 2">
    <name type="scientific">Paragemmobacter kunshanensis</name>
    <dbReference type="NCBI Taxonomy" id="2583234"/>
    <lineage>
        <taxon>Bacteria</taxon>
        <taxon>Pseudomonadati</taxon>
        <taxon>Pseudomonadota</taxon>
        <taxon>Alphaproteobacteria</taxon>
        <taxon>Rhodobacterales</taxon>
        <taxon>Paracoccaceae</taxon>
        <taxon>Paragemmobacter</taxon>
    </lineage>
</organism>
<sequence length="245" mass="26310">MSAYRIIGEDRPGRWLITCDHATNRVPDWVAGGDLGIGPADMGRHIAFDIGAAGVAEALGAALDSPVVLSDFSRLVIDPNRGEDDPTLVMKLYDGTIIPANRHIGAEGVEERLSRLYRPYHAALARLAARRPDVVIVAVHSFTPCLKGRAPRPWHVGVLHSHLDGRLSHALIEVLRGEADLCVGDNEPYSGHLPGDAIDRHALRPGRQNTLIEVRNDLIATAADQAAWGARLAPLLRRALAGAGG</sequence>
<dbReference type="InterPro" id="IPR011227">
    <property type="entry name" value="UCP029730"/>
</dbReference>
<dbReference type="InterPro" id="IPR007709">
    <property type="entry name" value="N-FG_amidohydro"/>
</dbReference>
<gene>
    <name evidence="1" type="ORF">G5V65_00735</name>
</gene>
<name>A0A6M1U3G1_9RHOB</name>
<dbReference type="PIRSF" id="PIRSF029730">
    <property type="entry name" value="UCP029730"/>
    <property type="match status" value="1"/>
</dbReference>
<dbReference type="GO" id="GO:0016787">
    <property type="term" value="F:hydrolase activity"/>
    <property type="evidence" value="ECO:0007669"/>
    <property type="project" value="UniProtKB-KW"/>
</dbReference>